<comment type="caution">
    <text evidence="2">The sequence shown here is derived from an EMBL/GenBank/DDBJ whole genome shotgun (WGS) entry which is preliminary data.</text>
</comment>
<feature type="chain" id="PRO_5047501680" evidence="1">
    <location>
        <begin position="22"/>
        <end position="110"/>
    </location>
</feature>
<dbReference type="Proteomes" id="UP001597010">
    <property type="component" value="Unassembled WGS sequence"/>
</dbReference>
<gene>
    <name evidence="2" type="ORF">ACFQZX_09045</name>
</gene>
<evidence type="ECO:0000256" key="1">
    <source>
        <dbReference type="SAM" id="SignalP"/>
    </source>
</evidence>
<protein>
    <submittedName>
        <fullName evidence="2">SMP-30/gluconolactonase/LRE family protein</fullName>
    </submittedName>
</protein>
<keyword evidence="3" id="KW-1185">Reference proteome</keyword>
<organism evidence="2 3">
    <name type="scientific">Mucilaginibacter litoreus</name>
    <dbReference type="NCBI Taxonomy" id="1048221"/>
    <lineage>
        <taxon>Bacteria</taxon>
        <taxon>Pseudomonadati</taxon>
        <taxon>Bacteroidota</taxon>
        <taxon>Sphingobacteriia</taxon>
        <taxon>Sphingobacteriales</taxon>
        <taxon>Sphingobacteriaceae</taxon>
        <taxon>Mucilaginibacter</taxon>
    </lineage>
</organism>
<dbReference type="PANTHER" id="PTHR47572:SF4">
    <property type="entry name" value="LACTONASE DRP35"/>
    <property type="match status" value="1"/>
</dbReference>
<name>A0ABW3AS06_9SPHI</name>
<evidence type="ECO:0000313" key="3">
    <source>
        <dbReference type="Proteomes" id="UP001597010"/>
    </source>
</evidence>
<evidence type="ECO:0000313" key="2">
    <source>
        <dbReference type="EMBL" id="MFD0793763.1"/>
    </source>
</evidence>
<dbReference type="RefSeq" id="WP_377114030.1">
    <property type="nucleotide sequence ID" value="NZ_JBHTHZ010000005.1"/>
</dbReference>
<dbReference type="EMBL" id="JBHTHZ010000005">
    <property type="protein sequence ID" value="MFD0793763.1"/>
    <property type="molecule type" value="Genomic_DNA"/>
</dbReference>
<dbReference type="InterPro" id="IPR051262">
    <property type="entry name" value="SMP-30/CGR1_Lactonase"/>
</dbReference>
<dbReference type="Gene3D" id="2.120.10.30">
    <property type="entry name" value="TolB, C-terminal domain"/>
    <property type="match status" value="1"/>
</dbReference>
<dbReference type="PANTHER" id="PTHR47572">
    <property type="entry name" value="LIPOPROTEIN-RELATED"/>
    <property type="match status" value="1"/>
</dbReference>
<dbReference type="InterPro" id="IPR011042">
    <property type="entry name" value="6-blade_b-propeller_TolB-like"/>
</dbReference>
<sequence>MRRQALYIAALLLFLTTKLFAQELFDKAAKPILVSRQFTFTEGPAVDKQGNIFFTDQPNNHIWESDINGKLSVFIDKAGRANGMYFDTKNNLIACADEHNQVWQISPNKK</sequence>
<proteinExistence type="predicted"/>
<feature type="signal peptide" evidence="1">
    <location>
        <begin position="1"/>
        <end position="21"/>
    </location>
</feature>
<accession>A0ABW3AS06</accession>
<keyword evidence="1" id="KW-0732">Signal</keyword>
<reference evidence="3" key="1">
    <citation type="journal article" date="2019" name="Int. J. Syst. Evol. Microbiol.">
        <title>The Global Catalogue of Microorganisms (GCM) 10K type strain sequencing project: providing services to taxonomists for standard genome sequencing and annotation.</title>
        <authorList>
            <consortium name="The Broad Institute Genomics Platform"/>
            <consortium name="The Broad Institute Genome Sequencing Center for Infectious Disease"/>
            <person name="Wu L."/>
            <person name="Ma J."/>
        </authorList>
    </citation>
    <scope>NUCLEOTIDE SEQUENCE [LARGE SCALE GENOMIC DNA]</scope>
    <source>
        <strain evidence="3">CCUG 61484</strain>
    </source>
</reference>
<dbReference type="SUPFAM" id="SSF63829">
    <property type="entry name" value="Calcium-dependent phosphotriesterase"/>
    <property type="match status" value="1"/>
</dbReference>